<feature type="region of interest" description="Disordered" evidence="1">
    <location>
        <begin position="53"/>
        <end position="85"/>
    </location>
</feature>
<feature type="signal peptide" evidence="2">
    <location>
        <begin position="1"/>
        <end position="21"/>
    </location>
</feature>
<organism evidence="3 4">
    <name type="scientific">Hibiscus sabdariffa</name>
    <name type="common">roselle</name>
    <dbReference type="NCBI Taxonomy" id="183260"/>
    <lineage>
        <taxon>Eukaryota</taxon>
        <taxon>Viridiplantae</taxon>
        <taxon>Streptophyta</taxon>
        <taxon>Embryophyta</taxon>
        <taxon>Tracheophyta</taxon>
        <taxon>Spermatophyta</taxon>
        <taxon>Magnoliopsida</taxon>
        <taxon>eudicotyledons</taxon>
        <taxon>Gunneridae</taxon>
        <taxon>Pentapetalae</taxon>
        <taxon>rosids</taxon>
        <taxon>malvids</taxon>
        <taxon>Malvales</taxon>
        <taxon>Malvaceae</taxon>
        <taxon>Malvoideae</taxon>
        <taxon>Hibiscus</taxon>
    </lineage>
</organism>
<keyword evidence="4" id="KW-1185">Reference proteome</keyword>
<feature type="compositionally biased region" description="Low complexity" evidence="1">
    <location>
        <begin position="71"/>
        <end position="82"/>
    </location>
</feature>
<accession>A0ABR2C0I9</accession>
<proteinExistence type="predicted"/>
<reference evidence="3 4" key="1">
    <citation type="journal article" date="2024" name="G3 (Bethesda)">
        <title>Genome assembly of Hibiscus sabdariffa L. provides insights into metabolisms of medicinal natural products.</title>
        <authorList>
            <person name="Kim T."/>
        </authorList>
    </citation>
    <scope>NUCLEOTIDE SEQUENCE [LARGE SCALE GENOMIC DNA]</scope>
    <source>
        <strain evidence="3">TK-2024</strain>
        <tissue evidence="3">Old leaves</tissue>
    </source>
</reference>
<evidence type="ECO:0000313" key="3">
    <source>
        <dbReference type="EMBL" id="KAK8512896.1"/>
    </source>
</evidence>
<comment type="caution">
    <text evidence="3">The sequence shown here is derived from an EMBL/GenBank/DDBJ whole genome shotgun (WGS) entry which is preliminary data.</text>
</comment>
<feature type="chain" id="PRO_5046460747" evidence="2">
    <location>
        <begin position="22"/>
        <end position="118"/>
    </location>
</feature>
<protein>
    <submittedName>
        <fullName evidence="3">Uncharacterized protein</fullName>
    </submittedName>
</protein>
<keyword evidence="2" id="KW-0732">Signal</keyword>
<gene>
    <name evidence="3" type="ORF">V6N12_030305</name>
</gene>
<name>A0ABR2C0I9_9ROSI</name>
<dbReference type="EMBL" id="JBBPBM010000071">
    <property type="protein sequence ID" value="KAK8512896.1"/>
    <property type="molecule type" value="Genomic_DNA"/>
</dbReference>
<sequence length="118" mass="12722">MEFRLPLLLLLLFLCMVQVPSETMIEEQKHTQIAKSCARRGAVYTRGKTCAKEHAEPAAPGANASRRAPQATGKGAGAATRTCEPMGTSSSALDFHLVLPELPSAKLNHLCRSDQMCV</sequence>
<evidence type="ECO:0000256" key="2">
    <source>
        <dbReference type="SAM" id="SignalP"/>
    </source>
</evidence>
<dbReference type="Proteomes" id="UP001472677">
    <property type="component" value="Unassembled WGS sequence"/>
</dbReference>
<evidence type="ECO:0000313" key="4">
    <source>
        <dbReference type="Proteomes" id="UP001472677"/>
    </source>
</evidence>
<evidence type="ECO:0000256" key="1">
    <source>
        <dbReference type="SAM" id="MobiDB-lite"/>
    </source>
</evidence>